<accession>A0AAW3AY15</accession>
<reference evidence="2 3" key="1">
    <citation type="submission" date="2024-02" db="EMBL/GenBank/DDBJ databases">
        <title>FIRST GENOME SEQUENCES OF Leishmania (Viannia) shawi, Leishmania (Viannia) lindenbergi AND Leishmania (Viannia) utingensis.</title>
        <authorList>
            <person name="Resadore F."/>
            <person name="Custodio M.G.F."/>
            <person name="Boite M.C."/>
            <person name="Cupolillo E."/>
            <person name="Ferreira G.E.M."/>
        </authorList>
    </citation>
    <scope>NUCLEOTIDE SEQUENCE [LARGE SCALE GENOMIC DNA]</scope>
    <source>
        <strain evidence="2 3">MHOM/BR/1966/M15733</strain>
    </source>
</reference>
<evidence type="ECO:0000256" key="1">
    <source>
        <dbReference type="SAM" id="MobiDB-lite"/>
    </source>
</evidence>
<proteinExistence type="predicted"/>
<evidence type="ECO:0000313" key="3">
    <source>
        <dbReference type="Proteomes" id="UP001500131"/>
    </source>
</evidence>
<protein>
    <submittedName>
        <fullName evidence="2">Uncharacterized protein</fullName>
    </submittedName>
</protein>
<name>A0AAW3AY15_9TRYP</name>
<dbReference type="EMBL" id="JBAMZK010000004">
    <property type="protein sequence ID" value="KAL0513665.1"/>
    <property type="molecule type" value="Genomic_DNA"/>
</dbReference>
<feature type="region of interest" description="Disordered" evidence="1">
    <location>
        <begin position="217"/>
        <end position="257"/>
    </location>
</feature>
<comment type="caution">
    <text evidence="2">The sequence shown here is derived from an EMBL/GenBank/DDBJ whole genome shotgun (WGS) entry which is preliminary data.</text>
</comment>
<feature type="compositionally biased region" description="Low complexity" evidence="1">
    <location>
        <begin position="218"/>
        <end position="251"/>
    </location>
</feature>
<dbReference type="AlphaFoldDB" id="A0AAW3AY15"/>
<sequence>MLRRTPRCCTDVRHTSVPSFMQHPVEMAFYFPRFHPDTHVNPAGIPELIDAVGLMTRRSRADSTASAATSAAASAMSRALPPTRWTTTVSATAQPTTDASVAEAQKDSVKSLLLLERGIDILNSAGGVRSPAVANLLRPLYAARFEVLNGSEHLPRCEYATRVHVHKAILQQAAPLLYYNDTWDKSDVHQVDTACVLVGHFMKAFCALHPQPFHPQLAPAASDGAGSSEASSTRMTSGSSSSSSSVASSSSPPRPPKAMFNPAEWKMLVGDDGEKAYLTLAMVQDRIEELLRLATAAHDKHGNTHPELRWLRPKLLVLKGLLAIPLTGHLLHAQRYIEEAANYVDALTKRKNLLLDGLKERTHEPELGLYMLLQAEIAARAFDWDLAPGQVDGDVVNMFTDAAGYYADPPNTTLDGDAIMSERKLPEQRFEAEAYTCCLRSYAAFLLGAPRPKAAATRDLPVFLAKQLFSLNPLLTVATPSSLIFSDVRNVLELPLEMCRRRTGEALDRALKLNRMLYPDFRQNAPAAATLMTMACLYADTRDYLYATGLFESASKAVTYNFGGTSLEHVFLQKLRYEFLAGVGSEQEAKTASHEVVHLLKRMDALPC</sequence>
<dbReference type="Proteomes" id="UP001500131">
    <property type="component" value="Unassembled WGS sequence"/>
</dbReference>
<gene>
    <name evidence="2" type="ORF">Q4I31_000836</name>
</gene>
<organism evidence="2 3">
    <name type="scientific">Leishmania lindenbergi</name>
    <dbReference type="NCBI Taxonomy" id="651832"/>
    <lineage>
        <taxon>Eukaryota</taxon>
        <taxon>Discoba</taxon>
        <taxon>Euglenozoa</taxon>
        <taxon>Kinetoplastea</taxon>
        <taxon>Metakinetoplastina</taxon>
        <taxon>Trypanosomatida</taxon>
        <taxon>Trypanosomatidae</taxon>
        <taxon>Leishmaniinae</taxon>
        <taxon>Leishmania</taxon>
    </lineage>
</organism>
<evidence type="ECO:0000313" key="2">
    <source>
        <dbReference type="EMBL" id="KAL0513665.1"/>
    </source>
</evidence>
<keyword evidence="3" id="KW-1185">Reference proteome</keyword>